<feature type="compositionally biased region" description="Pro residues" evidence="1">
    <location>
        <begin position="132"/>
        <end position="151"/>
    </location>
</feature>
<sequence length="159" mass="15224">MSRSKVNLGAGGGGDCAATEAPEDAEWEADGGGVAHGEGGIRGSGGGADGGEDGEDAVPQESGMAPKGWGESGRRRLGGDGGVGGGGAGGGAGGGEGEGAGGPAGFGSPSLRLYPVFAPSLLISESRFSSWLPPPPPPPPLPPLTPPPHQPPSDARLPT</sequence>
<organism evidence="2 3">
    <name type="scientific">Ladona fulva</name>
    <name type="common">Scarce chaser dragonfly</name>
    <name type="synonym">Libellula fulva</name>
    <dbReference type="NCBI Taxonomy" id="123851"/>
    <lineage>
        <taxon>Eukaryota</taxon>
        <taxon>Metazoa</taxon>
        <taxon>Ecdysozoa</taxon>
        <taxon>Arthropoda</taxon>
        <taxon>Hexapoda</taxon>
        <taxon>Insecta</taxon>
        <taxon>Pterygota</taxon>
        <taxon>Palaeoptera</taxon>
        <taxon>Odonata</taxon>
        <taxon>Epiprocta</taxon>
        <taxon>Anisoptera</taxon>
        <taxon>Libelluloidea</taxon>
        <taxon>Libellulidae</taxon>
        <taxon>Ladona</taxon>
    </lineage>
</organism>
<reference evidence="2" key="1">
    <citation type="submission" date="2013-04" db="EMBL/GenBank/DDBJ databases">
        <authorList>
            <person name="Qu J."/>
            <person name="Murali S.C."/>
            <person name="Bandaranaike D."/>
            <person name="Bellair M."/>
            <person name="Blankenburg K."/>
            <person name="Chao H."/>
            <person name="Dinh H."/>
            <person name="Doddapaneni H."/>
            <person name="Downs B."/>
            <person name="Dugan-Rocha S."/>
            <person name="Elkadiri S."/>
            <person name="Gnanaolivu R.D."/>
            <person name="Hernandez B."/>
            <person name="Javaid M."/>
            <person name="Jayaseelan J.C."/>
            <person name="Lee S."/>
            <person name="Li M."/>
            <person name="Ming W."/>
            <person name="Munidasa M."/>
            <person name="Muniz J."/>
            <person name="Nguyen L."/>
            <person name="Ongeri F."/>
            <person name="Osuji N."/>
            <person name="Pu L.-L."/>
            <person name="Puazo M."/>
            <person name="Qu C."/>
            <person name="Quiroz J."/>
            <person name="Raj R."/>
            <person name="Weissenberger G."/>
            <person name="Xin Y."/>
            <person name="Zou X."/>
            <person name="Han Y."/>
            <person name="Richards S."/>
            <person name="Worley K."/>
            <person name="Muzny D."/>
            <person name="Gibbs R."/>
        </authorList>
    </citation>
    <scope>NUCLEOTIDE SEQUENCE</scope>
    <source>
        <strain evidence="2">Sampled in the wild</strain>
    </source>
</reference>
<evidence type="ECO:0000313" key="3">
    <source>
        <dbReference type="Proteomes" id="UP000792457"/>
    </source>
</evidence>
<dbReference type="Proteomes" id="UP000792457">
    <property type="component" value="Unassembled WGS sequence"/>
</dbReference>
<feature type="compositionally biased region" description="Gly residues" evidence="1">
    <location>
        <begin position="79"/>
        <end position="105"/>
    </location>
</feature>
<feature type="compositionally biased region" description="Gly residues" evidence="1">
    <location>
        <begin position="30"/>
        <end position="49"/>
    </location>
</feature>
<accession>A0A8K0KMK8</accession>
<protein>
    <submittedName>
        <fullName evidence="2">Uncharacterized protein</fullName>
    </submittedName>
</protein>
<comment type="caution">
    <text evidence="2">The sequence shown here is derived from an EMBL/GenBank/DDBJ whole genome shotgun (WGS) entry which is preliminary data.</text>
</comment>
<name>A0A8K0KMK8_LADFU</name>
<feature type="region of interest" description="Disordered" evidence="1">
    <location>
        <begin position="127"/>
        <end position="159"/>
    </location>
</feature>
<reference evidence="2" key="2">
    <citation type="submission" date="2017-10" db="EMBL/GenBank/DDBJ databases">
        <title>Ladona fulva Genome sequencing and assembly.</title>
        <authorList>
            <person name="Murali S."/>
            <person name="Richards S."/>
            <person name="Bandaranaike D."/>
            <person name="Bellair M."/>
            <person name="Blankenburg K."/>
            <person name="Chao H."/>
            <person name="Dinh H."/>
            <person name="Doddapaneni H."/>
            <person name="Dugan-Rocha S."/>
            <person name="Elkadiri S."/>
            <person name="Gnanaolivu R."/>
            <person name="Hernandez B."/>
            <person name="Skinner E."/>
            <person name="Javaid M."/>
            <person name="Lee S."/>
            <person name="Li M."/>
            <person name="Ming W."/>
            <person name="Munidasa M."/>
            <person name="Muniz J."/>
            <person name="Nguyen L."/>
            <person name="Hughes D."/>
            <person name="Osuji N."/>
            <person name="Pu L.-L."/>
            <person name="Puazo M."/>
            <person name="Qu C."/>
            <person name="Quiroz J."/>
            <person name="Raj R."/>
            <person name="Weissenberger G."/>
            <person name="Xin Y."/>
            <person name="Zou X."/>
            <person name="Han Y."/>
            <person name="Worley K."/>
            <person name="Muzny D."/>
            <person name="Gibbs R."/>
        </authorList>
    </citation>
    <scope>NUCLEOTIDE SEQUENCE</scope>
    <source>
        <strain evidence="2">Sampled in the wild</strain>
    </source>
</reference>
<evidence type="ECO:0000313" key="2">
    <source>
        <dbReference type="EMBL" id="KAG8237595.1"/>
    </source>
</evidence>
<dbReference type="EMBL" id="KZ309190">
    <property type="protein sequence ID" value="KAG8237595.1"/>
    <property type="molecule type" value="Genomic_DNA"/>
</dbReference>
<proteinExistence type="predicted"/>
<gene>
    <name evidence="2" type="ORF">J437_LFUL017746</name>
</gene>
<dbReference type="AlphaFoldDB" id="A0A8K0KMK8"/>
<evidence type="ECO:0000256" key="1">
    <source>
        <dbReference type="SAM" id="MobiDB-lite"/>
    </source>
</evidence>
<keyword evidence="3" id="KW-1185">Reference proteome</keyword>
<feature type="region of interest" description="Disordered" evidence="1">
    <location>
        <begin position="1"/>
        <end position="111"/>
    </location>
</feature>